<sequence>MAREVRRGLLFEAAANAIGAGKLAAGMGVGRRCVNHKIACDRSLTDVDLIAAADTLEARAATLMQLAAHLREVSV</sequence>
<dbReference type="AlphaFoldDB" id="A0A147HVB7"/>
<protein>
    <submittedName>
        <fullName evidence="1">Uncharacterized protein</fullName>
    </submittedName>
</protein>
<organism evidence="1 2">
    <name type="scientific">Sphingomonas sanguinis</name>
    <dbReference type="NCBI Taxonomy" id="33051"/>
    <lineage>
        <taxon>Bacteria</taxon>
        <taxon>Pseudomonadati</taxon>
        <taxon>Pseudomonadota</taxon>
        <taxon>Alphaproteobacteria</taxon>
        <taxon>Sphingomonadales</taxon>
        <taxon>Sphingomonadaceae</taxon>
        <taxon>Sphingomonas</taxon>
    </lineage>
</organism>
<gene>
    <name evidence="1" type="ORF">NS319_12230</name>
</gene>
<dbReference type="RefSeq" id="WP_058733848.1">
    <property type="nucleotide sequence ID" value="NZ_LDTD01000086.1"/>
</dbReference>
<dbReference type="PATRIC" id="fig|33051.3.peg.3684"/>
<reference evidence="1 2" key="1">
    <citation type="journal article" date="2016" name="Front. Microbiol.">
        <title>Genomic Resource of Rice Seed Associated Bacteria.</title>
        <authorList>
            <person name="Midha S."/>
            <person name="Bansal K."/>
            <person name="Sharma S."/>
            <person name="Kumar N."/>
            <person name="Patil P.P."/>
            <person name="Chaudhry V."/>
            <person name="Patil P.B."/>
        </authorList>
    </citation>
    <scope>NUCLEOTIDE SEQUENCE [LARGE SCALE GENOMIC DNA]</scope>
    <source>
        <strain evidence="1 2">NS319</strain>
    </source>
</reference>
<dbReference type="EMBL" id="LDTD01000086">
    <property type="protein sequence ID" value="KTT68798.1"/>
    <property type="molecule type" value="Genomic_DNA"/>
</dbReference>
<comment type="caution">
    <text evidence="1">The sequence shown here is derived from an EMBL/GenBank/DDBJ whole genome shotgun (WGS) entry which is preliminary data.</text>
</comment>
<evidence type="ECO:0000313" key="2">
    <source>
        <dbReference type="Proteomes" id="UP000072867"/>
    </source>
</evidence>
<name>A0A147HVB7_9SPHN</name>
<dbReference type="Proteomes" id="UP000072867">
    <property type="component" value="Unassembled WGS sequence"/>
</dbReference>
<proteinExistence type="predicted"/>
<accession>A0A147HVB7</accession>
<evidence type="ECO:0000313" key="1">
    <source>
        <dbReference type="EMBL" id="KTT68798.1"/>
    </source>
</evidence>